<dbReference type="InterPro" id="IPR036291">
    <property type="entry name" value="NAD(P)-bd_dom_sf"/>
</dbReference>
<evidence type="ECO:0000256" key="3">
    <source>
        <dbReference type="ARBA" id="ARBA00023098"/>
    </source>
</evidence>
<organism evidence="7 8">
    <name type="scientific">Papaver atlanticum</name>
    <dbReference type="NCBI Taxonomy" id="357466"/>
    <lineage>
        <taxon>Eukaryota</taxon>
        <taxon>Viridiplantae</taxon>
        <taxon>Streptophyta</taxon>
        <taxon>Embryophyta</taxon>
        <taxon>Tracheophyta</taxon>
        <taxon>Spermatophyta</taxon>
        <taxon>Magnoliopsida</taxon>
        <taxon>Ranunculales</taxon>
        <taxon>Papaveraceae</taxon>
        <taxon>Papaveroideae</taxon>
        <taxon>Papaver</taxon>
    </lineage>
</organism>
<dbReference type="Pfam" id="PF07993">
    <property type="entry name" value="NAD_binding_4"/>
    <property type="match status" value="1"/>
</dbReference>
<gene>
    <name evidence="7" type="ORF">MKW98_025993</name>
</gene>
<feature type="domain" description="Thioester reductase (TE)" evidence="6">
    <location>
        <begin position="18"/>
        <end position="294"/>
    </location>
</feature>
<protein>
    <recommendedName>
        <fullName evidence="4">Fatty acyl-CoA reductase</fullName>
        <ecNumber evidence="4">1.2.1.84</ecNumber>
    </recommendedName>
</protein>
<dbReference type="Pfam" id="PF03015">
    <property type="entry name" value="Sterile"/>
    <property type="match status" value="1"/>
</dbReference>
<dbReference type="GO" id="GO:0010345">
    <property type="term" value="P:suberin biosynthetic process"/>
    <property type="evidence" value="ECO:0007669"/>
    <property type="project" value="TreeGrafter"/>
</dbReference>
<dbReference type="Gene3D" id="3.40.50.720">
    <property type="entry name" value="NAD(P)-binding Rossmann-like Domain"/>
    <property type="match status" value="1"/>
</dbReference>
<comment type="caution">
    <text evidence="7">The sequence shown here is derived from an EMBL/GenBank/DDBJ whole genome shotgun (WGS) entry which is preliminary data.</text>
</comment>
<accession>A0AAD4RXW0</accession>
<dbReference type="InterPro" id="IPR033640">
    <property type="entry name" value="FAR_C"/>
</dbReference>
<dbReference type="EC" id="1.2.1.84" evidence="4"/>
<keyword evidence="4" id="KW-0521">NADP</keyword>
<evidence type="ECO:0000256" key="2">
    <source>
        <dbReference type="ARBA" id="ARBA00022516"/>
    </source>
</evidence>
<evidence type="ECO:0000313" key="7">
    <source>
        <dbReference type="EMBL" id="KAI3842203.1"/>
    </source>
</evidence>
<dbReference type="AlphaFoldDB" id="A0AAD4RXW0"/>
<keyword evidence="2 4" id="KW-0444">Lipid biosynthesis</keyword>
<dbReference type="GO" id="GO:0102965">
    <property type="term" value="F:alcohol-forming long-chain fatty acyl-CoA reductase activity"/>
    <property type="evidence" value="ECO:0007669"/>
    <property type="project" value="UniProtKB-EC"/>
</dbReference>
<dbReference type="PANTHER" id="PTHR11011:SF99">
    <property type="entry name" value="FATTY ACYL-COA REDUCTASE 3"/>
    <property type="match status" value="1"/>
</dbReference>
<proteinExistence type="inferred from homology"/>
<feature type="domain" description="Fatty acyl-CoA reductase C-terminal" evidence="5">
    <location>
        <begin position="371"/>
        <end position="470"/>
    </location>
</feature>
<evidence type="ECO:0000259" key="6">
    <source>
        <dbReference type="Pfam" id="PF07993"/>
    </source>
</evidence>
<comment type="catalytic activity">
    <reaction evidence="4">
        <text>a long-chain fatty acyl-CoA + 2 NADPH + 2 H(+) = a long-chain primary fatty alcohol + 2 NADP(+) + CoA</text>
        <dbReference type="Rhea" id="RHEA:52716"/>
        <dbReference type="ChEBI" id="CHEBI:15378"/>
        <dbReference type="ChEBI" id="CHEBI:57287"/>
        <dbReference type="ChEBI" id="CHEBI:57783"/>
        <dbReference type="ChEBI" id="CHEBI:58349"/>
        <dbReference type="ChEBI" id="CHEBI:77396"/>
        <dbReference type="ChEBI" id="CHEBI:83139"/>
        <dbReference type="EC" id="1.2.1.84"/>
    </reaction>
</comment>
<dbReference type="PANTHER" id="PTHR11011">
    <property type="entry name" value="MALE STERILITY PROTEIN 2-RELATED"/>
    <property type="match status" value="1"/>
</dbReference>
<keyword evidence="4" id="KW-0560">Oxidoreductase</keyword>
<comment type="similarity">
    <text evidence="1 4">Belongs to the fatty acyl-CoA reductase family.</text>
</comment>
<dbReference type="InterPro" id="IPR013120">
    <property type="entry name" value="FAR_NAD-bd"/>
</dbReference>
<evidence type="ECO:0000256" key="1">
    <source>
        <dbReference type="ARBA" id="ARBA00005928"/>
    </source>
</evidence>
<name>A0AAD4RXW0_9MAGN</name>
<evidence type="ECO:0000259" key="5">
    <source>
        <dbReference type="Pfam" id="PF03015"/>
    </source>
</evidence>
<keyword evidence="8" id="KW-1185">Reference proteome</keyword>
<sequence length="471" mass="53085">MELNGSIVAFLENKSILVTGSTGFLGKVFVEKLLRVQPDLKHLFLILRAPDPTMAARRLHSEVLGKEVFNVLRTKCGVGFDTFISEKVTPVAGDTALKNFGLADDSDLLNKLLKDVDVVAHFAATTKCDERYDVALEVNTMGAKNVLEFAKKCTKVQTVVHVSTVLDIDEELKLAQIRLNELKVGQVSENEEKDAMQVFGTQRARLFGWPNTYTFTKAMGEMLIGKLGENAPIVIIRPTIVTSTYKEPFSGWSEGVRTIDRFIVAAARGKLPCFLGNIRTIFDLVPWDMVVNAMMVAMVRHANKSTSSGPFICHLCSSKTEPVNSTKLRDYVYDYFTKNPLIGRDGKPIKTIKPARLPSMASFRRHVFLSYKIPLKALQLVNVVSCHYLHDTCKNMKRKIDRTVRMVNSINLTYSSKESIFEDSNTERLRTTISANKVEENAFYCDPKCIDWNDYFMNIHFPGLVKYVIKL</sequence>
<dbReference type="CDD" id="cd05236">
    <property type="entry name" value="FAR-N_SDR_e"/>
    <property type="match status" value="1"/>
</dbReference>
<dbReference type="CDD" id="cd09071">
    <property type="entry name" value="FAR_C"/>
    <property type="match status" value="1"/>
</dbReference>
<dbReference type="EMBL" id="JAJJMB010017069">
    <property type="protein sequence ID" value="KAI3842203.1"/>
    <property type="molecule type" value="Genomic_DNA"/>
</dbReference>
<dbReference type="GO" id="GO:0035336">
    <property type="term" value="P:long-chain fatty-acyl-CoA metabolic process"/>
    <property type="evidence" value="ECO:0007669"/>
    <property type="project" value="TreeGrafter"/>
</dbReference>
<comment type="function">
    <text evidence="4">Catalyzes the reduction of fatty acyl-CoA to fatty alcohols.</text>
</comment>
<keyword evidence="3 4" id="KW-0443">Lipid metabolism</keyword>
<reference evidence="7" key="1">
    <citation type="submission" date="2022-04" db="EMBL/GenBank/DDBJ databases">
        <title>A functionally conserved STORR gene fusion in Papaver species that diverged 16.8 million years ago.</title>
        <authorList>
            <person name="Catania T."/>
        </authorList>
    </citation>
    <scope>NUCLEOTIDE SEQUENCE</scope>
    <source>
        <strain evidence="7">S-188037</strain>
    </source>
</reference>
<dbReference type="Proteomes" id="UP001202328">
    <property type="component" value="Unassembled WGS sequence"/>
</dbReference>
<dbReference type="InterPro" id="IPR026055">
    <property type="entry name" value="FAR"/>
</dbReference>
<evidence type="ECO:0000256" key="4">
    <source>
        <dbReference type="RuleBase" id="RU363097"/>
    </source>
</evidence>
<dbReference type="SUPFAM" id="SSF51735">
    <property type="entry name" value="NAD(P)-binding Rossmann-fold domains"/>
    <property type="match status" value="1"/>
</dbReference>
<dbReference type="GO" id="GO:0080019">
    <property type="term" value="F:alcohol-forming very long-chain fatty acyl-CoA reductase activity"/>
    <property type="evidence" value="ECO:0007669"/>
    <property type="project" value="InterPro"/>
</dbReference>
<evidence type="ECO:0000313" key="8">
    <source>
        <dbReference type="Proteomes" id="UP001202328"/>
    </source>
</evidence>